<protein>
    <submittedName>
        <fullName evidence="1">Uncharacterized protein</fullName>
    </submittedName>
</protein>
<reference evidence="1 2" key="1">
    <citation type="journal article" date="2024" name="G3 (Bethesda)">
        <title>Genome assembly of Hibiscus sabdariffa L. provides insights into metabolisms of medicinal natural products.</title>
        <authorList>
            <person name="Kim T."/>
        </authorList>
    </citation>
    <scope>NUCLEOTIDE SEQUENCE [LARGE SCALE GENOMIC DNA]</scope>
    <source>
        <strain evidence="1">TK-2024</strain>
        <tissue evidence="1">Old leaves</tissue>
    </source>
</reference>
<dbReference type="EMBL" id="JBBPBN010000048">
    <property type="protein sequence ID" value="KAK8993785.1"/>
    <property type="molecule type" value="Genomic_DNA"/>
</dbReference>
<sequence>MELPQDHFTADDIRLISSIPLSDVHQDDIMVWGGETKGEYSVRSGYRQLIRPMCHKPLLLVDLLSRRGVGMKSLIALPVLERIRLSKCSGLKKFLPKLLPWFKRIVDARNLRDFLAVSLLTVLLLRILLLPA</sequence>
<dbReference type="Proteomes" id="UP001396334">
    <property type="component" value="Unassembled WGS sequence"/>
</dbReference>
<organism evidence="1 2">
    <name type="scientific">Hibiscus sabdariffa</name>
    <name type="common">roselle</name>
    <dbReference type="NCBI Taxonomy" id="183260"/>
    <lineage>
        <taxon>Eukaryota</taxon>
        <taxon>Viridiplantae</taxon>
        <taxon>Streptophyta</taxon>
        <taxon>Embryophyta</taxon>
        <taxon>Tracheophyta</taxon>
        <taxon>Spermatophyta</taxon>
        <taxon>Magnoliopsida</taxon>
        <taxon>eudicotyledons</taxon>
        <taxon>Gunneridae</taxon>
        <taxon>Pentapetalae</taxon>
        <taxon>rosids</taxon>
        <taxon>malvids</taxon>
        <taxon>Malvales</taxon>
        <taxon>Malvaceae</taxon>
        <taxon>Malvoideae</taxon>
        <taxon>Hibiscus</taxon>
    </lineage>
</organism>
<name>A0ABR2PZB4_9ROSI</name>
<evidence type="ECO:0000313" key="2">
    <source>
        <dbReference type="Proteomes" id="UP001396334"/>
    </source>
</evidence>
<keyword evidence="2" id="KW-1185">Reference proteome</keyword>
<gene>
    <name evidence="1" type="ORF">V6N11_008003</name>
</gene>
<comment type="caution">
    <text evidence="1">The sequence shown here is derived from an EMBL/GenBank/DDBJ whole genome shotgun (WGS) entry which is preliminary data.</text>
</comment>
<accession>A0ABR2PZB4</accession>
<proteinExistence type="predicted"/>
<evidence type="ECO:0000313" key="1">
    <source>
        <dbReference type="EMBL" id="KAK8993785.1"/>
    </source>
</evidence>